<dbReference type="Proteomes" id="UP001300692">
    <property type="component" value="Unassembled WGS sequence"/>
</dbReference>
<comment type="caution">
    <text evidence="2">The sequence shown here is derived from an EMBL/GenBank/DDBJ whole genome shotgun (WGS) entry which is preliminary data.</text>
</comment>
<dbReference type="RefSeq" id="WP_264137647.1">
    <property type="nucleotide sequence ID" value="NZ_JAOYOD010000001.1"/>
</dbReference>
<protein>
    <submittedName>
        <fullName evidence="2">HD domain-containing protein</fullName>
    </submittedName>
</protein>
<sequence>MANKSISQIERVLLYYTQALGKDYNAYRNHVYRVYHLTLLLCSKELNKAQEEALAIAAVFHDIGIWTHHSMDYLGPSAESATRHLNESGKGHLADLCNQIISNHHKLSRYQGEHAELIEAFRQADLMDLAFGKLRQGLPSSRYAHLRESFPFLGFQKLIIKKVISHAWRHPSHPFPMLKA</sequence>
<dbReference type="InterPro" id="IPR006674">
    <property type="entry name" value="HD_domain"/>
</dbReference>
<proteinExistence type="predicted"/>
<dbReference type="Pfam" id="PF01966">
    <property type="entry name" value="HD"/>
    <property type="match status" value="1"/>
</dbReference>
<keyword evidence="3" id="KW-1185">Reference proteome</keyword>
<evidence type="ECO:0000313" key="3">
    <source>
        <dbReference type="Proteomes" id="UP001300692"/>
    </source>
</evidence>
<organism evidence="2 3">
    <name type="scientific">Reichenbachiella ulvae</name>
    <dbReference type="NCBI Taxonomy" id="2980104"/>
    <lineage>
        <taxon>Bacteria</taxon>
        <taxon>Pseudomonadati</taxon>
        <taxon>Bacteroidota</taxon>
        <taxon>Cytophagia</taxon>
        <taxon>Cytophagales</taxon>
        <taxon>Reichenbachiellaceae</taxon>
        <taxon>Reichenbachiella</taxon>
    </lineage>
</organism>
<dbReference type="SUPFAM" id="SSF109604">
    <property type="entry name" value="HD-domain/PDEase-like"/>
    <property type="match status" value="1"/>
</dbReference>
<accession>A0ABT3CTD1</accession>
<dbReference type="EMBL" id="JAOYOD010000001">
    <property type="protein sequence ID" value="MCV9386813.1"/>
    <property type="molecule type" value="Genomic_DNA"/>
</dbReference>
<feature type="domain" description="HD" evidence="1">
    <location>
        <begin position="29"/>
        <end position="109"/>
    </location>
</feature>
<dbReference type="Gene3D" id="1.10.3210.10">
    <property type="entry name" value="Hypothetical protein af1432"/>
    <property type="match status" value="1"/>
</dbReference>
<reference evidence="2 3" key="1">
    <citation type="submission" date="2022-10" db="EMBL/GenBank/DDBJ databases">
        <title>Comparative genomics and taxonomic characterization of three novel marine species of genus Reichenbachiella exhibiting antioxidant and polysaccharide degradation activities.</title>
        <authorList>
            <person name="Muhammad N."/>
            <person name="Lee Y.-J."/>
            <person name="Ko J."/>
            <person name="Kim S.-G."/>
        </authorList>
    </citation>
    <scope>NUCLEOTIDE SEQUENCE [LARGE SCALE GENOMIC DNA]</scope>
    <source>
        <strain evidence="2 3">ABR2-5</strain>
    </source>
</reference>
<name>A0ABT3CTD1_9BACT</name>
<evidence type="ECO:0000259" key="1">
    <source>
        <dbReference type="Pfam" id="PF01966"/>
    </source>
</evidence>
<gene>
    <name evidence="2" type="ORF">N7U62_09080</name>
</gene>
<evidence type="ECO:0000313" key="2">
    <source>
        <dbReference type="EMBL" id="MCV9386813.1"/>
    </source>
</evidence>